<dbReference type="GO" id="GO:0005634">
    <property type="term" value="C:nucleus"/>
    <property type="evidence" value="ECO:0007669"/>
    <property type="project" value="EnsemblFungi"/>
</dbReference>
<protein>
    <submittedName>
        <fullName evidence="2">Uncharacterized protein</fullName>
    </submittedName>
</protein>
<dbReference type="OrthoDB" id="417112at2759"/>
<dbReference type="HAMAP" id="MF_00055">
    <property type="entry name" value="MEMO1"/>
    <property type="match status" value="1"/>
</dbReference>
<evidence type="ECO:0000313" key="2">
    <source>
        <dbReference type="EMBL" id="EDK45475.1"/>
    </source>
</evidence>
<dbReference type="OMA" id="MHLPYIH"/>
<dbReference type="PANTHER" id="PTHR11060">
    <property type="entry name" value="PROTEIN MEMO1"/>
    <property type="match status" value="1"/>
</dbReference>
<comment type="similarity">
    <text evidence="1">Belongs to the MEMO1 family.</text>
</comment>
<dbReference type="AlphaFoldDB" id="A5E217"/>
<dbReference type="InParanoid" id="A5E217"/>
<dbReference type="CDD" id="cd07361">
    <property type="entry name" value="MEMO_like"/>
    <property type="match status" value="1"/>
</dbReference>
<dbReference type="FunCoup" id="A5E217">
    <property type="interactions" value="483"/>
</dbReference>
<dbReference type="PANTHER" id="PTHR11060:SF0">
    <property type="entry name" value="PROTEIN MEMO1"/>
    <property type="match status" value="1"/>
</dbReference>
<proteinExistence type="inferred from homology"/>
<name>A5E217_LODEL</name>
<dbReference type="eggNOG" id="KOG3086">
    <property type="taxonomic scope" value="Eukaryota"/>
</dbReference>
<dbReference type="HOGENOM" id="CLU_038085_0_0_1"/>
<sequence length="356" mass="39207">MNVRPATHAGLWYSGDAGALKQQLDALILKAQRSANTTTATTATTTTKNGKVPGARVLIGPHAGYTYSGERLAETYNVWDTSKVKRVFLLGPSHHVYFKNYAMLTPFEFYETPLGNLPVDTATIKKLLSTTSSSSISKPLFKVMAEDVDEDEHSFEMHAPFIYHQTVNTSGGNPPKIIPIMISGMDHATQSDLAEALLPFIASEENHFIISSDFCHWGSRFGYTKVLPSNKHTTFNTLEKDLVSLTSMSKLNSGTSIHESVANLDKMALEIATRGSSDMWKQYIKITGNTICGQKPISIVLQLLEKYGRLNYNIKSEAGNTDSINNVFEWIGYSQSNPAKSVRDSSVSYASGYVKL</sequence>
<reference evidence="2 3" key="1">
    <citation type="journal article" date="2009" name="Nature">
        <title>Evolution of pathogenicity and sexual reproduction in eight Candida genomes.</title>
        <authorList>
            <person name="Butler G."/>
            <person name="Rasmussen M.D."/>
            <person name="Lin M.F."/>
            <person name="Santos M.A."/>
            <person name="Sakthikumar S."/>
            <person name="Munro C.A."/>
            <person name="Rheinbay E."/>
            <person name="Grabherr M."/>
            <person name="Forche A."/>
            <person name="Reedy J.L."/>
            <person name="Agrafioti I."/>
            <person name="Arnaud M.B."/>
            <person name="Bates S."/>
            <person name="Brown A.J."/>
            <person name="Brunke S."/>
            <person name="Costanzo M.C."/>
            <person name="Fitzpatrick D.A."/>
            <person name="de Groot P.W."/>
            <person name="Harris D."/>
            <person name="Hoyer L.L."/>
            <person name="Hube B."/>
            <person name="Klis F.M."/>
            <person name="Kodira C."/>
            <person name="Lennard N."/>
            <person name="Logue M.E."/>
            <person name="Martin R."/>
            <person name="Neiman A.M."/>
            <person name="Nikolaou E."/>
            <person name="Quail M.A."/>
            <person name="Quinn J."/>
            <person name="Santos M.C."/>
            <person name="Schmitzberger F.F."/>
            <person name="Sherlock G."/>
            <person name="Shah P."/>
            <person name="Silverstein K.A."/>
            <person name="Skrzypek M.S."/>
            <person name="Soll D."/>
            <person name="Staggs R."/>
            <person name="Stansfield I."/>
            <person name="Stumpf M.P."/>
            <person name="Sudbery P.E."/>
            <person name="Srikantha T."/>
            <person name="Zeng Q."/>
            <person name="Berman J."/>
            <person name="Berriman M."/>
            <person name="Heitman J."/>
            <person name="Gow N.A."/>
            <person name="Lorenz M.C."/>
            <person name="Birren B.W."/>
            <person name="Kellis M."/>
            <person name="Cuomo C.A."/>
        </authorList>
    </citation>
    <scope>NUCLEOTIDE SEQUENCE [LARGE SCALE GENOMIC DNA]</scope>
    <source>
        <strain evidence="3">ATCC 11503 / BCRC 21390 / CBS 2605 / JCM 1781 / NBRC 1676 / NRRL YB-4239</strain>
    </source>
</reference>
<dbReference type="Gene3D" id="3.40.830.10">
    <property type="entry name" value="LigB-like"/>
    <property type="match status" value="1"/>
</dbReference>
<dbReference type="STRING" id="379508.A5E217"/>
<organism evidence="2 3">
    <name type="scientific">Lodderomyces elongisporus (strain ATCC 11503 / CBS 2605 / JCM 1781 / NBRC 1676 / NRRL YB-4239)</name>
    <name type="common">Yeast</name>
    <name type="synonym">Saccharomyces elongisporus</name>
    <dbReference type="NCBI Taxonomy" id="379508"/>
    <lineage>
        <taxon>Eukaryota</taxon>
        <taxon>Fungi</taxon>
        <taxon>Dikarya</taxon>
        <taxon>Ascomycota</taxon>
        <taxon>Saccharomycotina</taxon>
        <taxon>Pichiomycetes</taxon>
        <taxon>Debaryomycetaceae</taxon>
        <taxon>Candida/Lodderomyces clade</taxon>
        <taxon>Lodderomyces</taxon>
    </lineage>
</organism>
<dbReference type="EMBL" id="CH981527">
    <property type="protein sequence ID" value="EDK45475.1"/>
    <property type="molecule type" value="Genomic_DNA"/>
</dbReference>
<dbReference type="Proteomes" id="UP000001996">
    <property type="component" value="Unassembled WGS sequence"/>
</dbReference>
<dbReference type="Pfam" id="PF01875">
    <property type="entry name" value="Memo"/>
    <property type="match status" value="1"/>
</dbReference>
<evidence type="ECO:0000256" key="1">
    <source>
        <dbReference type="ARBA" id="ARBA00006315"/>
    </source>
</evidence>
<dbReference type="GO" id="GO:0005737">
    <property type="term" value="C:cytoplasm"/>
    <property type="evidence" value="ECO:0007669"/>
    <property type="project" value="EnsemblFungi"/>
</dbReference>
<accession>A5E217</accession>
<dbReference type="InterPro" id="IPR002737">
    <property type="entry name" value="MEMO1_fam"/>
</dbReference>
<gene>
    <name evidence="2" type="ORF">LELG_03654</name>
</gene>
<evidence type="ECO:0000313" key="3">
    <source>
        <dbReference type="Proteomes" id="UP000001996"/>
    </source>
</evidence>
<dbReference type="NCBIfam" id="TIGR04336">
    <property type="entry name" value="AmmeMemoSam_B"/>
    <property type="match status" value="1"/>
</dbReference>
<dbReference type="VEuPathDB" id="FungiDB:LELG_03654"/>
<keyword evidence="3" id="KW-1185">Reference proteome</keyword>